<name>A0A378NRQ7_9FIRM</name>
<evidence type="ECO:0000259" key="1">
    <source>
        <dbReference type="Pfam" id="PF14080"/>
    </source>
</evidence>
<reference evidence="2 3" key="1">
    <citation type="submission" date="2018-06" db="EMBL/GenBank/DDBJ databases">
        <authorList>
            <consortium name="Pathogen Informatics"/>
            <person name="Doyle S."/>
        </authorList>
    </citation>
    <scope>NUCLEOTIDE SEQUENCE [LARGE SCALE GENOMIC DNA]</scope>
    <source>
        <strain evidence="2 3">NCTC10571</strain>
    </source>
</reference>
<proteinExistence type="predicted"/>
<protein>
    <recommendedName>
        <fullName evidence="1">DUF4261 domain-containing protein</fullName>
    </recommendedName>
</protein>
<evidence type="ECO:0000313" key="2">
    <source>
        <dbReference type="EMBL" id="STY71073.1"/>
    </source>
</evidence>
<dbReference type="InterPro" id="IPR025357">
    <property type="entry name" value="DUF4261"/>
</dbReference>
<dbReference type="EMBL" id="UGPP01000001">
    <property type="protein sequence ID" value="STY71073.1"/>
    <property type="molecule type" value="Genomic_DNA"/>
</dbReference>
<organism evidence="2 3">
    <name type="scientific">Megamonas hypermegale</name>
    <dbReference type="NCBI Taxonomy" id="158847"/>
    <lineage>
        <taxon>Bacteria</taxon>
        <taxon>Bacillati</taxon>
        <taxon>Bacillota</taxon>
        <taxon>Negativicutes</taxon>
        <taxon>Selenomonadales</taxon>
        <taxon>Selenomonadaceae</taxon>
        <taxon>Megamonas</taxon>
    </lineage>
</organism>
<dbReference type="Proteomes" id="UP000255234">
    <property type="component" value="Unassembled WGS sequence"/>
</dbReference>
<evidence type="ECO:0000313" key="3">
    <source>
        <dbReference type="Proteomes" id="UP000255234"/>
    </source>
</evidence>
<sequence length="286" mass="32650">MENLVENISKSVAIELLFEEMPTRPTANAIFREARKIFGDINIINRDENDIEFSVDKFVAYNEDNTTSPVVLAMGNITDFDDKVAVSEFERTQIWNVANSEELLSKYKYAVKIWDVNAQRQIPKERAIMLVDWLNVALKLYPKCQAIWIKSAGKLQLAQSIKNLKETGIVKYLYSMVNIRFFNVPNTNEFIVDSVGLANIGLSDVQFHFKGMNPNKVANLAYSLARYILNNDDIMIKDSDTIDGMNDEGKMTPEVQWICRYEDSLIEPLRPVLDIDTGKYAAGDRN</sequence>
<accession>A0A378NRQ7</accession>
<dbReference type="Pfam" id="PF14080">
    <property type="entry name" value="DUF4261"/>
    <property type="match status" value="1"/>
</dbReference>
<dbReference type="RefSeq" id="WP_115151452.1">
    <property type="nucleotide sequence ID" value="NZ_UGPP01000001.1"/>
</dbReference>
<feature type="domain" description="DUF4261" evidence="1">
    <location>
        <begin position="193"/>
        <end position="275"/>
    </location>
</feature>
<gene>
    <name evidence="2" type="ORF">NCTC10571_01225</name>
</gene>
<dbReference type="AlphaFoldDB" id="A0A378NRQ7"/>